<evidence type="ECO:0000313" key="1">
    <source>
        <dbReference type="EMBL" id="CAG8793664.1"/>
    </source>
</evidence>
<sequence>MQKTLNNITQPEDMEAGKILIIFNSSFEFLIDDLFNKHVMFDKFLVETIKGILKTNRLTRNLFIDMVQKKFIEILDYDPGISFFTLLRYWIKSNEDYIKFSNKLKNKHLSRDVHHILKRITLKSSFDYFKHCLCEIKRSMQTKNDWIKSKCRSNILCLNYMGYGYY</sequence>
<evidence type="ECO:0000313" key="2">
    <source>
        <dbReference type="Proteomes" id="UP000789901"/>
    </source>
</evidence>
<dbReference type="EMBL" id="CAJVQB010020171">
    <property type="protein sequence ID" value="CAG8793664.1"/>
    <property type="molecule type" value="Genomic_DNA"/>
</dbReference>
<proteinExistence type="predicted"/>
<protein>
    <submittedName>
        <fullName evidence="1">26433_t:CDS:1</fullName>
    </submittedName>
</protein>
<name>A0ABN7VQY1_GIGMA</name>
<accession>A0ABN7VQY1</accession>
<comment type="caution">
    <text evidence="1">The sequence shown here is derived from an EMBL/GenBank/DDBJ whole genome shotgun (WGS) entry which is preliminary data.</text>
</comment>
<gene>
    <name evidence="1" type="ORF">GMARGA_LOCUS21643</name>
</gene>
<dbReference type="Proteomes" id="UP000789901">
    <property type="component" value="Unassembled WGS sequence"/>
</dbReference>
<reference evidence="1 2" key="1">
    <citation type="submission" date="2021-06" db="EMBL/GenBank/DDBJ databases">
        <authorList>
            <person name="Kallberg Y."/>
            <person name="Tangrot J."/>
            <person name="Rosling A."/>
        </authorList>
    </citation>
    <scope>NUCLEOTIDE SEQUENCE [LARGE SCALE GENOMIC DNA]</scope>
    <source>
        <strain evidence="1 2">120-4 pot B 10/14</strain>
    </source>
</reference>
<feature type="non-terminal residue" evidence="1">
    <location>
        <position position="166"/>
    </location>
</feature>
<keyword evidence="2" id="KW-1185">Reference proteome</keyword>
<organism evidence="1 2">
    <name type="scientific">Gigaspora margarita</name>
    <dbReference type="NCBI Taxonomy" id="4874"/>
    <lineage>
        <taxon>Eukaryota</taxon>
        <taxon>Fungi</taxon>
        <taxon>Fungi incertae sedis</taxon>
        <taxon>Mucoromycota</taxon>
        <taxon>Glomeromycotina</taxon>
        <taxon>Glomeromycetes</taxon>
        <taxon>Diversisporales</taxon>
        <taxon>Gigasporaceae</taxon>
        <taxon>Gigaspora</taxon>
    </lineage>
</organism>